<keyword evidence="2 3" id="KW-0808">Transferase</keyword>
<dbReference type="SUPFAM" id="SSF82282">
    <property type="entry name" value="Homocysteine S-methyltransferase"/>
    <property type="match status" value="1"/>
</dbReference>
<dbReference type="InterPro" id="IPR017226">
    <property type="entry name" value="BHMT-like"/>
</dbReference>
<dbReference type="PIRSF" id="PIRSF037505">
    <property type="entry name" value="Betaine_HMT"/>
    <property type="match status" value="1"/>
</dbReference>
<dbReference type="Pfam" id="PF02574">
    <property type="entry name" value="S-methyl_trans"/>
    <property type="match status" value="1"/>
</dbReference>
<evidence type="ECO:0000256" key="1">
    <source>
        <dbReference type="ARBA" id="ARBA00022603"/>
    </source>
</evidence>
<keyword evidence="3" id="KW-0479">Metal-binding</keyword>
<comment type="caution">
    <text evidence="5">The sequence shown here is derived from an EMBL/GenBank/DDBJ whole genome shotgun (WGS) entry which is preliminary data.</text>
</comment>
<dbReference type="InterPro" id="IPR003726">
    <property type="entry name" value="HCY_dom"/>
</dbReference>
<evidence type="ECO:0000259" key="4">
    <source>
        <dbReference type="PROSITE" id="PS50970"/>
    </source>
</evidence>
<feature type="binding site" evidence="3">
    <location>
        <position position="286"/>
    </location>
    <ligand>
        <name>Zn(2+)</name>
        <dbReference type="ChEBI" id="CHEBI:29105"/>
    </ligand>
</feature>
<dbReference type="Proteomes" id="UP000720344">
    <property type="component" value="Unassembled WGS sequence"/>
</dbReference>
<dbReference type="RefSeq" id="WP_167680541.1">
    <property type="nucleotide sequence ID" value="NZ_JAATWB010000001.1"/>
</dbReference>
<keyword evidence="3" id="KW-0862">Zinc</keyword>
<keyword evidence="6" id="KW-1185">Reference proteome</keyword>
<evidence type="ECO:0000313" key="6">
    <source>
        <dbReference type="Proteomes" id="UP000720344"/>
    </source>
</evidence>
<feature type="domain" description="Hcy-binding" evidence="4">
    <location>
        <begin position="1"/>
        <end position="300"/>
    </location>
</feature>
<gene>
    <name evidence="5" type="ORF">HCX48_00255</name>
</gene>
<feature type="binding site" evidence="3">
    <location>
        <position position="209"/>
    </location>
    <ligand>
        <name>Zn(2+)</name>
        <dbReference type="ChEBI" id="CHEBI:29105"/>
    </ligand>
</feature>
<dbReference type="PROSITE" id="PS50970">
    <property type="entry name" value="HCY"/>
    <property type="match status" value="1"/>
</dbReference>
<reference evidence="6" key="1">
    <citation type="submission" date="2020-03" db="EMBL/GenBank/DDBJ databases">
        <title>Whole-genome sequence of the purple nonsulfur bacterium Rhodocyclus tenuis DSM112.</title>
        <authorList>
            <person name="Kyndt J.A."/>
            <person name="Meyer T.E."/>
        </authorList>
    </citation>
    <scope>NUCLEOTIDE SEQUENCE [LARGE SCALE GENOMIC DNA]</scope>
    <source>
        <strain evidence="6">DSM 112</strain>
    </source>
</reference>
<evidence type="ECO:0000256" key="2">
    <source>
        <dbReference type="ARBA" id="ARBA00022679"/>
    </source>
</evidence>
<protein>
    <submittedName>
        <fullName evidence="5">Homocysteine S-methyltransferase family protein</fullName>
    </submittedName>
</protein>
<proteinExistence type="predicted"/>
<dbReference type="PANTHER" id="PTHR11103">
    <property type="entry name" value="SLR1189 PROTEIN"/>
    <property type="match status" value="1"/>
</dbReference>
<evidence type="ECO:0000256" key="3">
    <source>
        <dbReference type="PROSITE-ProRule" id="PRU00333"/>
    </source>
</evidence>
<organism evidence="5 6">
    <name type="scientific">Rhodocyclus gracilis</name>
    <dbReference type="NCBI Taxonomy" id="2929842"/>
    <lineage>
        <taxon>Bacteria</taxon>
        <taxon>Pseudomonadati</taxon>
        <taxon>Pseudomonadota</taxon>
        <taxon>Betaproteobacteria</taxon>
        <taxon>Rhodocyclales</taxon>
        <taxon>Rhodocyclaceae</taxon>
        <taxon>Rhodocyclus</taxon>
    </lineage>
</organism>
<name>A0ABX0WG26_9RHOO</name>
<sequence length="304" mass="32043">MTTPDNTLLLDGGTGRELQRVGAPFKQPEWSALALIEAPHFVSLVHQRYVDAGADVITTNSYAVVPFHIGEARFAAQGEALAALAGQLARAVADAAPRPVRVAGSLPPVCGSYRADLFDTVSARPILEVLVRGLRPYVDHWQAETLSAIEEAELVRAVIGDDGKPLWLSFTLQDDTVVAGDPRLRSGQTVADAVAAALRLGASALLFNCSQPEVMADAVAATQTRLAAEKATLRIGVYANAFPPQRKDAEANSGLDEIRADLTPEGYLAWAGAWRTGGASIIGGCCGIGPEHIAAIRADLDRCA</sequence>
<dbReference type="InterPro" id="IPR036589">
    <property type="entry name" value="HCY_dom_sf"/>
</dbReference>
<keyword evidence="1 3" id="KW-0489">Methyltransferase</keyword>
<comment type="cofactor">
    <cofactor evidence="3">
        <name>Zn(2+)</name>
        <dbReference type="ChEBI" id="CHEBI:29105"/>
    </cofactor>
</comment>
<feature type="binding site" evidence="3">
    <location>
        <position position="285"/>
    </location>
    <ligand>
        <name>Zn(2+)</name>
        <dbReference type="ChEBI" id="CHEBI:29105"/>
    </ligand>
</feature>
<evidence type="ECO:0000313" key="5">
    <source>
        <dbReference type="EMBL" id="NJA87660.1"/>
    </source>
</evidence>
<dbReference type="Gene3D" id="3.20.20.330">
    <property type="entry name" value="Homocysteine-binding-like domain"/>
    <property type="match status" value="1"/>
</dbReference>
<accession>A0ABX0WG26</accession>
<dbReference type="PANTHER" id="PTHR11103:SF18">
    <property type="entry name" value="SLR1189 PROTEIN"/>
    <property type="match status" value="1"/>
</dbReference>
<dbReference type="EMBL" id="JAATWB010000001">
    <property type="protein sequence ID" value="NJA87660.1"/>
    <property type="molecule type" value="Genomic_DNA"/>
</dbReference>